<dbReference type="AlphaFoldDB" id="A0A4U9V066"/>
<protein>
    <submittedName>
        <fullName evidence="1">Uncharacterized protein</fullName>
    </submittedName>
</protein>
<name>A0A4U9V066_SERFO</name>
<reference evidence="1" key="1">
    <citation type="submission" date="2019-05" db="EMBL/GenBank/DDBJ databases">
        <authorList>
            <consortium name="Pathogen Informatics"/>
        </authorList>
    </citation>
    <scope>NUCLEOTIDE SEQUENCE [LARGE SCALE GENOMIC DNA]</scope>
    <source>
        <strain evidence="1">NCTC12965</strain>
    </source>
</reference>
<organism evidence="1">
    <name type="scientific">Serratia fonticola</name>
    <dbReference type="NCBI Taxonomy" id="47917"/>
    <lineage>
        <taxon>Bacteria</taxon>
        <taxon>Pseudomonadati</taxon>
        <taxon>Pseudomonadota</taxon>
        <taxon>Gammaproteobacteria</taxon>
        <taxon>Enterobacterales</taxon>
        <taxon>Yersiniaceae</taxon>
        <taxon>Serratia</taxon>
    </lineage>
</organism>
<gene>
    <name evidence="1" type="ORF">NCTC12965_03869</name>
</gene>
<dbReference type="EMBL" id="CABEEZ010000082">
    <property type="protein sequence ID" value="VTR35994.1"/>
    <property type="molecule type" value="Genomic_DNA"/>
</dbReference>
<evidence type="ECO:0000313" key="1">
    <source>
        <dbReference type="EMBL" id="VTR35994.1"/>
    </source>
</evidence>
<proteinExistence type="predicted"/>
<accession>A0A4U9V066</accession>
<sequence>MAHAKSLSALSQYILYPVGGNRQHAETTRGDIAIAPKITAFRPLLHRGKGLCHLTNVIVVQTRHTHTTAVDQIDTELFT</sequence>